<proteinExistence type="predicted"/>
<dbReference type="Pfam" id="PF12680">
    <property type="entry name" value="SnoaL_2"/>
    <property type="match status" value="1"/>
</dbReference>
<organism evidence="2 3">
    <name type="scientific">Pseudomonas fluorescens</name>
    <dbReference type="NCBI Taxonomy" id="294"/>
    <lineage>
        <taxon>Bacteria</taxon>
        <taxon>Pseudomonadati</taxon>
        <taxon>Pseudomonadota</taxon>
        <taxon>Gammaproteobacteria</taxon>
        <taxon>Pseudomonadales</taxon>
        <taxon>Pseudomonadaceae</taxon>
        <taxon>Pseudomonas</taxon>
    </lineage>
</organism>
<dbReference type="EMBL" id="CABVHU010000020">
    <property type="protein sequence ID" value="VVO39478.1"/>
    <property type="molecule type" value="Genomic_DNA"/>
</dbReference>
<dbReference type="Gene3D" id="3.10.450.50">
    <property type="match status" value="1"/>
</dbReference>
<dbReference type="Proteomes" id="UP000409037">
    <property type="component" value="Unassembled WGS sequence"/>
</dbReference>
<evidence type="ECO:0000313" key="2">
    <source>
        <dbReference type="EMBL" id="VVO39478.1"/>
    </source>
</evidence>
<reference evidence="2 3" key="1">
    <citation type="submission" date="2019-09" db="EMBL/GenBank/DDBJ databases">
        <authorList>
            <person name="Chandra G."/>
            <person name="Truman W A."/>
        </authorList>
    </citation>
    <scope>NUCLEOTIDE SEQUENCE [LARGE SCALE GENOMIC DNA]</scope>
    <source>
        <strain evidence="2">PS833</strain>
    </source>
</reference>
<gene>
    <name evidence="2" type="ORF">PS833_05676</name>
</gene>
<dbReference type="InterPro" id="IPR032710">
    <property type="entry name" value="NTF2-like_dom_sf"/>
</dbReference>
<accession>A0A5E7FIT7</accession>
<dbReference type="SUPFAM" id="SSF54427">
    <property type="entry name" value="NTF2-like"/>
    <property type="match status" value="1"/>
</dbReference>
<dbReference type="RefSeq" id="WP_150800777.1">
    <property type="nucleotide sequence ID" value="NZ_CABVHU010000020.1"/>
</dbReference>
<dbReference type="AlphaFoldDB" id="A0A5E7FIT7"/>
<feature type="domain" description="SnoaL-like" evidence="1">
    <location>
        <begin position="9"/>
        <end position="102"/>
    </location>
</feature>
<dbReference type="OrthoDB" id="8684708at2"/>
<dbReference type="InterPro" id="IPR037401">
    <property type="entry name" value="SnoaL-like"/>
</dbReference>
<sequence>MSITRHPAIEAYFTSETGTDIGTLKAVFTHDATVLDEGETIMGIDAIAAWRAAAKAKYQYTAEPLDSQEDEAKSVISVRLSGNFPGSPAVVTYTFSVNDGKINALEIG</sequence>
<name>A0A5E7FIT7_PSEFL</name>
<evidence type="ECO:0000259" key="1">
    <source>
        <dbReference type="Pfam" id="PF12680"/>
    </source>
</evidence>
<evidence type="ECO:0000313" key="3">
    <source>
        <dbReference type="Proteomes" id="UP000409037"/>
    </source>
</evidence>
<protein>
    <recommendedName>
        <fullName evidence="1">SnoaL-like domain-containing protein</fullName>
    </recommendedName>
</protein>